<evidence type="ECO:0000313" key="2">
    <source>
        <dbReference type="EMBL" id="QDH83418.1"/>
    </source>
</evidence>
<dbReference type="Pfam" id="PF03796">
    <property type="entry name" value="DnaB_C"/>
    <property type="match status" value="1"/>
</dbReference>
<keyword evidence="2" id="KW-0347">Helicase</keyword>
<dbReference type="GO" id="GO:0003678">
    <property type="term" value="F:DNA helicase activity"/>
    <property type="evidence" value="ECO:0007669"/>
    <property type="project" value="InterPro"/>
</dbReference>
<name>A0A514CSG6_9CAUD</name>
<feature type="domain" description="SF4 helicase" evidence="1">
    <location>
        <begin position="178"/>
        <end position="358"/>
    </location>
</feature>
<organism evidence="2 3">
    <name type="scientific">Achromobacter phage Motura</name>
    <dbReference type="NCBI Taxonomy" id="2591403"/>
    <lineage>
        <taxon>Viruses</taxon>
        <taxon>Duplodnaviria</taxon>
        <taxon>Heunggongvirae</taxon>
        <taxon>Uroviricota</taxon>
        <taxon>Caudoviricetes</taxon>
        <taxon>Moturavirus</taxon>
        <taxon>Moturavirus motura</taxon>
    </lineage>
</organism>
<dbReference type="PANTHER" id="PTHR30153:SF2">
    <property type="entry name" value="REPLICATIVE DNA HELICASE"/>
    <property type="match status" value="1"/>
</dbReference>
<dbReference type="InterPro" id="IPR016136">
    <property type="entry name" value="DNA_helicase_N/primase_C"/>
</dbReference>
<proteinExistence type="predicted"/>
<dbReference type="InterPro" id="IPR007694">
    <property type="entry name" value="DNA_helicase_DnaB-like_C"/>
</dbReference>
<dbReference type="GO" id="GO:0006260">
    <property type="term" value="P:DNA replication"/>
    <property type="evidence" value="ECO:0007669"/>
    <property type="project" value="InterPro"/>
</dbReference>
<dbReference type="SUPFAM" id="SSF52540">
    <property type="entry name" value="P-loop containing nucleoside triphosphate hydrolases"/>
    <property type="match status" value="1"/>
</dbReference>
<keyword evidence="3" id="KW-1185">Reference proteome</keyword>
<evidence type="ECO:0000259" key="1">
    <source>
        <dbReference type="Pfam" id="PF03796"/>
    </source>
</evidence>
<keyword evidence="2" id="KW-0067">ATP-binding</keyword>
<dbReference type="Gene3D" id="3.40.50.300">
    <property type="entry name" value="P-loop containing nucleotide triphosphate hydrolases"/>
    <property type="match status" value="1"/>
</dbReference>
<keyword evidence="2" id="KW-0547">Nucleotide-binding</keyword>
<protein>
    <submittedName>
        <fullName evidence="2">DNA helicase</fullName>
    </submittedName>
</protein>
<dbReference type="InterPro" id="IPR027417">
    <property type="entry name" value="P-loop_NTPase"/>
</dbReference>
<dbReference type="RefSeq" id="YP_009903598.1">
    <property type="nucleotide sequence ID" value="NC_049849.1"/>
</dbReference>
<dbReference type="EMBL" id="MN094788">
    <property type="protein sequence ID" value="QDH83418.1"/>
    <property type="molecule type" value="Genomic_DNA"/>
</dbReference>
<dbReference type="KEGG" id="vg:56135874"/>
<accession>A0A514CSG6</accession>
<dbReference type="GO" id="GO:0005524">
    <property type="term" value="F:ATP binding"/>
    <property type="evidence" value="ECO:0007669"/>
    <property type="project" value="InterPro"/>
</dbReference>
<evidence type="ECO:0000313" key="3">
    <source>
        <dbReference type="Proteomes" id="UP000320799"/>
    </source>
</evidence>
<dbReference type="PANTHER" id="PTHR30153">
    <property type="entry name" value="REPLICATIVE DNA HELICASE DNAB"/>
    <property type="match status" value="1"/>
</dbReference>
<dbReference type="Proteomes" id="UP000320799">
    <property type="component" value="Segment"/>
</dbReference>
<dbReference type="Gene3D" id="1.10.860.10">
    <property type="entry name" value="DNAb Helicase, Chain A"/>
    <property type="match status" value="1"/>
</dbReference>
<reference evidence="2 3" key="1">
    <citation type="submission" date="2019-06" db="EMBL/GenBank/DDBJ databases">
        <authorList>
            <person name="Kincaid V.D."/>
            <person name="Fuller A."/>
            <person name="Hodges K."/>
            <person name="Bansal M."/>
            <person name="Essig J."/>
            <person name="Johnson A."/>
        </authorList>
    </citation>
    <scope>NUCLEOTIDE SEQUENCE [LARGE SCALE GENOMIC DNA]</scope>
</reference>
<dbReference type="GeneID" id="56135874"/>
<keyword evidence="2" id="KW-0378">Hydrolase</keyword>
<sequence length="449" mass="50251">MSRVKVSSPRVETAVLRGMCHKDLAVSGTLVSSMDTSYFSSEITTEIFEYIREAFHQDGKSPRYKVLLEDPSLSKAARQYLRDSEGSIDSKSDAKKAIKVLSKYRQIREIANLAHYLSDSIQEDKPDMEEMMDKATQMLATARATKSSKDDFVHFGKKSTSKELVNELLFSKKSERVIPSGFQTYDSVSGGFLRGSLFTIGGTSGGGKSQLASSMAVSFCERGFRVVVVPLEMGKSDMLARMMAKVCKFDSGRLLKEDLPLDIAKKLAKKFAKWEAKCAENGGRYTIYKPPGDPYIEDIYAAVAPLKADVRVIDYISLTKERQGVDQWKKLGQDSRYGKIDAEANQCVNIQLCQISEEGKVKYSSAIKEHSSDAWFFVATDETKEQGIIRITQEKSRNGNGFPFTLGISYEHSDVYDLEDWDQNQPRNALGNTEAQEQELKNFSNQADV</sequence>